<reference evidence="1" key="1">
    <citation type="submission" date="2024-08" db="EMBL/GenBank/DDBJ databases">
        <title>Lentilactobacillus sp. nov., isolated from tree bark.</title>
        <authorList>
            <person name="Phuengjayaem S."/>
            <person name="Tanasupawat S."/>
        </authorList>
    </citation>
    <scope>NUCLEOTIDE SEQUENCE</scope>
    <source>
        <strain evidence="1">SPB1-3</strain>
    </source>
</reference>
<name>A0ACD5DFG6_9LACO</name>
<dbReference type="EMBL" id="CP168151">
    <property type="protein sequence ID" value="XFD39898.1"/>
    <property type="molecule type" value="Genomic_DNA"/>
</dbReference>
<gene>
    <name evidence="1" type="ORF">O0236_000900</name>
</gene>
<evidence type="ECO:0000313" key="1">
    <source>
        <dbReference type="EMBL" id="XFD39898.1"/>
    </source>
</evidence>
<keyword evidence="2" id="KW-1185">Reference proteome</keyword>
<sequence>MDTIGTIDKREQMLRLARLYYVEGVGQSQLAKQEGISKATVSRMLSLARENGFVTITVNDNLRDAKVLSRRLHEFFPTADFTVVSTSQNDRNEILDKVASSVAKYLDGLVKSGDIIGFGGGESLSKVAAYLDDKKVRDVVVLSLMGMVTSPKYEIFTYETGFKLANAYQSTANFLPLPVIFDNSSTKELVEKESLVRYLEKLGRLANIALISLDAIEDSPILNEMNYFDDEEKQEIRDNSVGDILGHFIDDKGNIVNSKLEERLVTTPLSNLKHKEHSIVAVNKVETVPALIATLKAQYCNRVFIDQYSAQVLIDSQNTIE</sequence>
<accession>A0ACD5DFG6</accession>
<evidence type="ECO:0000313" key="2">
    <source>
        <dbReference type="Proteomes" id="UP001149860"/>
    </source>
</evidence>
<protein>
    <submittedName>
        <fullName evidence="1">Sugar-binding transcriptional regulator</fullName>
    </submittedName>
</protein>
<organism evidence="1 2">
    <name type="scientific">Lentilactobacillus terminaliae</name>
    <dbReference type="NCBI Taxonomy" id="3003483"/>
    <lineage>
        <taxon>Bacteria</taxon>
        <taxon>Bacillati</taxon>
        <taxon>Bacillota</taxon>
        <taxon>Bacilli</taxon>
        <taxon>Lactobacillales</taxon>
        <taxon>Lactobacillaceae</taxon>
        <taxon>Lentilactobacillus</taxon>
    </lineage>
</organism>
<proteinExistence type="predicted"/>
<dbReference type="Proteomes" id="UP001149860">
    <property type="component" value="Chromosome"/>
</dbReference>